<keyword evidence="4" id="KW-0645">Protease</keyword>
<dbReference type="InterPro" id="IPR050278">
    <property type="entry name" value="Serine_Prot_S9B/DPPIV"/>
</dbReference>
<evidence type="ECO:0000256" key="2">
    <source>
        <dbReference type="ARBA" id="ARBA00010036"/>
    </source>
</evidence>
<feature type="domain" description="Dipeptidylpeptidase IV N-terminal" evidence="16">
    <location>
        <begin position="114"/>
        <end position="498"/>
    </location>
</feature>
<dbReference type="STRING" id="36087.A0A077ZBQ2"/>
<name>A0A077ZBQ2_TRITR</name>
<evidence type="ECO:0000256" key="10">
    <source>
        <dbReference type="ARBA" id="ARBA00023136"/>
    </source>
</evidence>
<dbReference type="Proteomes" id="UP000030665">
    <property type="component" value="Unassembled WGS sequence"/>
</dbReference>
<dbReference type="Pfam" id="PF00326">
    <property type="entry name" value="Peptidase_S9"/>
    <property type="match status" value="1"/>
</dbReference>
<dbReference type="GO" id="GO:0005886">
    <property type="term" value="C:plasma membrane"/>
    <property type="evidence" value="ECO:0007669"/>
    <property type="project" value="TreeGrafter"/>
</dbReference>
<dbReference type="GO" id="GO:0006508">
    <property type="term" value="P:proteolysis"/>
    <property type="evidence" value="ECO:0007669"/>
    <property type="project" value="UniProtKB-KW"/>
</dbReference>
<evidence type="ECO:0000256" key="3">
    <source>
        <dbReference type="ARBA" id="ARBA00022438"/>
    </source>
</evidence>
<dbReference type="SUPFAM" id="SSF82171">
    <property type="entry name" value="DPP6 N-terminal domain-like"/>
    <property type="match status" value="1"/>
</dbReference>
<dbReference type="OrthoDB" id="16520at2759"/>
<sequence>MTGDAPQRNWWGIGIALLIILSIAAIISIAIVLLAPGSSNQYTGKQPISIEDIVTPKAVEANPQPKWMSSDTFAYKDSNCSIWSVHIKGEETTVTQLVDEQSCQNRKFSSFKPSPSGSCIAFAYRTRQIYRHSETARYNITCSLIGVDHDREYPVGPNKTGGELIQLFQWSPGSNDSFVRTFQDNFLKYSRLRFQVFVYNNNIYYQEHILSDAVQVTSSATERNYIRNGVADWVYEEEVLETSEALWWSYTGRLFAYATFDDRNVEKVILPYYPNDSVYPTNVEIAYPKVAASLPVISLYVWDKVTGQTLSVKPPPEVLELKEKYLFSVNWMQSSGTDESLLVVWANRVQNSVFIAYCKPPKYECILNYNQNYDDLWAEPPHYKIRFTDESKYYVILPQLVKESSSELEYRYSHVAQVTIPLSGQNGKATFLTHGSWEVSKIVGHSKKENRVVSANPNGDEPVCLTCNLTKLGCSYVAALFSHDGGHYILHCQGPDIPSVRLFSVGNEKPLFIVEDNSLLRKYFETKRFPDIQYKEVQLPNGYTALLKILYPPDFEEQSNKDFLPAVLKVYAGPNTQSVLERLDFSFDTYLASNRKYVVVYIDGRGSGARGSKYTSSVYRKLGFPEIQDQIEARSSFAYHYCFTNAVVLRIFISQSSLVDRQKTAVWGWSYGGFSTARIVQMNAFQTFKCAISVAPVTNFRLYDATYTERYLGLYENNVIGYDRTNVAKNVTAFGLGKYLLIHGSFDDNVHYQNTAAFVEALTAQNIKFQMMVYTNEKHSISNRRMHLNTLMDDFLVGCFA</sequence>
<reference evidence="17" key="1">
    <citation type="submission" date="2014-01" db="EMBL/GenBank/DDBJ databases">
        <authorList>
            <person name="Aslett M."/>
        </authorList>
    </citation>
    <scope>NUCLEOTIDE SEQUENCE</scope>
</reference>
<protein>
    <submittedName>
        <fullName evidence="17">Dipeptidyl peptidase family</fullName>
    </submittedName>
</protein>
<dbReference type="EMBL" id="HG806220">
    <property type="protein sequence ID" value="CDW57817.1"/>
    <property type="molecule type" value="Genomic_DNA"/>
</dbReference>
<keyword evidence="3" id="KW-0031">Aminopeptidase</keyword>
<dbReference type="InterPro" id="IPR001375">
    <property type="entry name" value="Peptidase_S9_cat"/>
</dbReference>
<dbReference type="InterPro" id="IPR002469">
    <property type="entry name" value="Peptidase_S9B_N"/>
</dbReference>
<evidence type="ECO:0000256" key="13">
    <source>
        <dbReference type="ARBA" id="ARBA00058505"/>
    </source>
</evidence>
<comment type="subcellular location">
    <subcellularLocation>
        <location evidence="12">Endomembrane system</location>
        <topology evidence="12">Single-pass membrane protein</topology>
    </subcellularLocation>
    <subcellularLocation>
        <location evidence="1">Membrane</location>
        <topology evidence="1">Single-pass type II membrane protein</topology>
    </subcellularLocation>
</comment>
<evidence type="ECO:0000256" key="1">
    <source>
        <dbReference type="ARBA" id="ARBA00004606"/>
    </source>
</evidence>
<proteinExistence type="inferred from homology"/>
<evidence type="ECO:0000256" key="9">
    <source>
        <dbReference type="ARBA" id="ARBA00022989"/>
    </source>
</evidence>
<feature type="transmembrane region" description="Helical" evidence="14">
    <location>
        <begin position="12"/>
        <end position="35"/>
    </location>
</feature>
<feature type="domain" description="Peptidase S9 prolyl oligopeptidase catalytic" evidence="15">
    <location>
        <begin position="584"/>
        <end position="800"/>
    </location>
</feature>
<dbReference type="FunFam" id="3.40.50.1820:FF:000003">
    <property type="entry name" value="Dipeptidyl peptidase 4"/>
    <property type="match status" value="1"/>
</dbReference>
<evidence type="ECO:0000256" key="6">
    <source>
        <dbReference type="ARBA" id="ARBA00022801"/>
    </source>
</evidence>
<dbReference type="GO" id="GO:0008236">
    <property type="term" value="F:serine-type peptidase activity"/>
    <property type="evidence" value="ECO:0007669"/>
    <property type="project" value="UniProtKB-KW"/>
</dbReference>
<dbReference type="MEROPS" id="S09.A76"/>
<dbReference type="GO" id="GO:0004177">
    <property type="term" value="F:aminopeptidase activity"/>
    <property type="evidence" value="ECO:0007669"/>
    <property type="project" value="UniProtKB-KW"/>
</dbReference>
<keyword evidence="11" id="KW-0325">Glycoprotein</keyword>
<evidence type="ECO:0000256" key="14">
    <source>
        <dbReference type="SAM" id="Phobius"/>
    </source>
</evidence>
<organism evidence="17 18">
    <name type="scientific">Trichuris trichiura</name>
    <name type="common">Whipworm</name>
    <name type="synonym">Trichocephalus trichiurus</name>
    <dbReference type="NCBI Taxonomy" id="36087"/>
    <lineage>
        <taxon>Eukaryota</taxon>
        <taxon>Metazoa</taxon>
        <taxon>Ecdysozoa</taxon>
        <taxon>Nematoda</taxon>
        <taxon>Enoplea</taxon>
        <taxon>Dorylaimia</taxon>
        <taxon>Trichinellida</taxon>
        <taxon>Trichuridae</taxon>
        <taxon>Trichuris</taxon>
    </lineage>
</organism>
<keyword evidence="10 14" id="KW-0472">Membrane</keyword>
<keyword evidence="8" id="KW-0735">Signal-anchor</keyword>
<dbReference type="AlphaFoldDB" id="A0A077ZBQ2"/>
<keyword evidence="6" id="KW-0378">Hydrolase</keyword>
<dbReference type="SUPFAM" id="SSF53474">
    <property type="entry name" value="alpha/beta-Hydrolases"/>
    <property type="match status" value="1"/>
</dbReference>
<evidence type="ECO:0000256" key="11">
    <source>
        <dbReference type="ARBA" id="ARBA00023180"/>
    </source>
</evidence>
<evidence type="ECO:0000256" key="7">
    <source>
        <dbReference type="ARBA" id="ARBA00022825"/>
    </source>
</evidence>
<keyword evidence="18" id="KW-1185">Reference proteome</keyword>
<reference evidence="17" key="2">
    <citation type="submission" date="2014-03" db="EMBL/GenBank/DDBJ databases">
        <title>The whipworm genome and dual-species transcriptomics of an intimate host-pathogen interaction.</title>
        <authorList>
            <person name="Foth B.J."/>
            <person name="Tsai I.J."/>
            <person name="Reid A.J."/>
            <person name="Bancroft A.J."/>
            <person name="Nichol S."/>
            <person name="Tracey A."/>
            <person name="Holroyd N."/>
            <person name="Cotton J.A."/>
            <person name="Stanley E.J."/>
            <person name="Zarowiecki M."/>
            <person name="Liu J.Z."/>
            <person name="Huckvale T."/>
            <person name="Cooper P.J."/>
            <person name="Grencis R.K."/>
            <person name="Berriman M."/>
        </authorList>
    </citation>
    <scope>NUCLEOTIDE SEQUENCE [LARGE SCALE GENOMIC DNA]</scope>
</reference>
<dbReference type="PANTHER" id="PTHR11731">
    <property type="entry name" value="PROTEASE FAMILY S9B,C DIPEPTIDYL-PEPTIDASE IV-RELATED"/>
    <property type="match status" value="1"/>
</dbReference>
<evidence type="ECO:0000256" key="8">
    <source>
        <dbReference type="ARBA" id="ARBA00022968"/>
    </source>
</evidence>
<keyword evidence="9 14" id="KW-1133">Transmembrane helix</keyword>
<dbReference type="GO" id="GO:0012505">
    <property type="term" value="C:endomembrane system"/>
    <property type="evidence" value="ECO:0007669"/>
    <property type="project" value="UniProtKB-SubCell"/>
</dbReference>
<keyword evidence="5 14" id="KW-0812">Transmembrane</keyword>
<dbReference type="Pfam" id="PF00930">
    <property type="entry name" value="DPPIV_N"/>
    <property type="match status" value="1"/>
</dbReference>
<evidence type="ECO:0000313" key="17">
    <source>
        <dbReference type="EMBL" id="CDW57817.1"/>
    </source>
</evidence>
<evidence type="ECO:0000313" key="18">
    <source>
        <dbReference type="Proteomes" id="UP000030665"/>
    </source>
</evidence>
<gene>
    <name evidence="17" type="ORF">TTRE_0000611301</name>
</gene>
<evidence type="ECO:0000259" key="15">
    <source>
        <dbReference type="Pfam" id="PF00326"/>
    </source>
</evidence>
<comment type="function">
    <text evidence="13">Removes N-terminal dipeptides sequentially from polypeptides. Essential for control of distal tip cell migration.</text>
</comment>
<accession>A0A077ZBQ2</accession>
<dbReference type="GO" id="GO:0008239">
    <property type="term" value="F:dipeptidyl-peptidase activity"/>
    <property type="evidence" value="ECO:0007669"/>
    <property type="project" value="TreeGrafter"/>
</dbReference>
<evidence type="ECO:0000256" key="12">
    <source>
        <dbReference type="ARBA" id="ARBA00037847"/>
    </source>
</evidence>
<keyword evidence="7" id="KW-0720">Serine protease</keyword>
<evidence type="ECO:0000256" key="5">
    <source>
        <dbReference type="ARBA" id="ARBA00022692"/>
    </source>
</evidence>
<dbReference type="Gene3D" id="2.140.10.30">
    <property type="entry name" value="Dipeptidylpeptidase IV, N-terminal domain"/>
    <property type="match status" value="1"/>
</dbReference>
<evidence type="ECO:0000259" key="16">
    <source>
        <dbReference type="Pfam" id="PF00930"/>
    </source>
</evidence>
<dbReference type="InterPro" id="IPR029058">
    <property type="entry name" value="AB_hydrolase_fold"/>
</dbReference>
<evidence type="ECO:0000256" key="4">
    <source>
        <dbReference type="ARBA" id="ARBA00022670"/>
    </source>
</evidence>
<dbReference type="Gene3D" id="3.40.50.1820">
    <property type="entry name" value="alpha/beta hydrolase"/>
    <property type="match status" value="1"/>
</dbReference>
<dbReference type="PANTHER" id="PTHR11731:SF200">
    <property type="entry name" value="DIPEPTIDYL PEPTIDASE 10, ISOFORM B"/>
    <property type="match status" value="1"/>
</dbReference>
<comment type="similarity">
    <text evidence="2">Belongs to the peptidase S9B family. DPPIV subfamily.</text>
</comment>